<dbReference type="EMBL" id="CABFNO020001436">
    <property type="protein sequence ID" value="CAG9987568.1"/>
    <property type="molecule type" value="Genomic_DNA"/>
</dbReference>
<evidence type="ECO:0000313" key="4">
    <source>
        <dbReference type="Proteomes" id="UP000754883"/>
    </source>
</evidence>
<sequence>MAGSDPDPELERSNASHRHLIDVLKQTFEILGGLTWQSAEAAGQRADDEETIEEVIFSNKFSALDIGAAVNSSSEEEAELPKKFASRRRQTNKSGKGKKGKGKGKKGKSSNKQNQVSSSSQAALEDLPLESYKIVEDFNARNGENGTGLLTDYLMDVYLVFRNLLVLRASVQNKWAEVAYDDLNSAVAGAMSNVAIATIKKIQSSIFFEYPGNDSFDAILNALTRGNPEKMRDNFEVGMWACGPGGQGGHQVHGTYLDIQEQFLMYSYKDLCDFITDFQLNRTGKPTKRMQAEVRNWNPKLNLASATKEERIQWRRAYTINWLYDLVNVFSSVVVHRNTLEDESHDLSKVDWSSSGPWHAHRRLFGLNEFAAFVSSLAWQKPGAPIKVMVLPHHVFQLQCIVDSWTVSRGWSLSFVHGHVLRPPSHNFIPRRDLDPILNRGTQAVQALTGSLQAESVLQQLLERDGIRRGHPEAHSARCAILKQIRDEFDGCLGRTILAAGLDTIPTSRFADTDVNGLYNYSPFQCGVGSLEALELSYLVSTYIWDQVPEPLMLLHLHNMVVKKGYLKTPVELWLALEQIFGEALFPTGKAPTSRFAQTFSSHCKNVQAQGSAARATKLKAAKNANNALSMLDPESNISFRSKPYVQLLRQGEWDPDRVPDEEIPLETLTCMLRLSRLKMKKDELTGRLALADPEAPLARRAKARGYTEEHIAQLSFLNPWEGDAATKDECLSKTVMDNMRRSDPEKFKGMVTGDQDMWKKHSPGGSMNPEEMMGLCGWDVYNSICGDQPVLGLSFVWVTASVYVWFEMLEEELKKLRNPVYVSAYEDPTFRGDQRNRLVMGALGAQDEECMKTVAKLFEKSRCGFVENMYWNKIETSEKRTERMNKARKGEELGCVVM</sequence>
<feature type="region of interest" description="Disordered" evidence="1">
    <location>
        <begin position="75"/>
        <end position="121"/>
    </location>
</feature>
<gene>
    <name evidence="3" type="ORF">CBYS24578_00014897</name>
</gene>
<feature type="domain" description="DUF6604" evidence="2">
    <location>
        <begin position="5"/>
        <end position="206"/>
    </location>
</feature>
<feature type="compositionally biased region" description="Low complexity" evidence="1">
    <location>
        <begin position="110"/>
        <end position="121"/>
    </location>
</feature>
<proteinExistence type="predicted"/>
<accession>A0A9N9UC61</accession>
<keyword evidence="4" id="KW-1185">Reference proteome</keyword>
<comment type="caution">
    <text evidence="3">The sequence shown here is derived from an EMBL/GenBank/DDBJ whole genome shotgun (WGS) entry which is preliminary data.</text>
</comment>
<evidence type="ECO:0000313" key="3">
    <source>
        <dbReference type="EMBL" id="CAG9987568.1"/>
    </source>
</evidence>
<dbReference type="InterPro" id="IPR046539">
    <property type="entry name" value="DUF6604"/>
</dbReference>
<reference evidence="3" key="1">
    <citation type="submission" date="2021-10" db="EMBL/GenBank/DDBJ databases">
        <authorList>
            <person name="Piombo E."/>
        </authorList>
    </citation>
    <scope>NUCLEOTIDE SEQUENCE</scope>
</reference>
<evidence type="ECO:0000256" key="1">
    <source>
        <dbReference type="SAM" id="MobiDB-lite"/>
    </source>
</evidence>
<feature type="non-terminal residue" evidence="3">
    <location>
        <position position="899"/>
    </location>
</feature>
<dbReference type="PIRSF" id="PIRSF028035">
    <property type="entry name" value="UCP028035"/>
    <property type="match status" value="1"/>
</dbReference>
<organism evidence="3 4">
    <name type="scientific">Clonostachys byssicola</name>
    <dbReference type="NCBI Taxonomy" id="160290"/>
    <lineage>
        <taxon>Eukaryota</taxon>
        <taxon>Fungi</taxon>
        <taxon>Dikarya</taxon>
        <taxon>Ascomycota</taxon>
        <taxon>Pezizomycotina</taxon>
        <taxon>Sordariomycetes</taxon>
        <taxon>Hypocreomycetidae</taxon>
        <taxon>Hypocreales</taxon>
        <taxon>Bionectriaceae</taxon>
        <taxon>Clonostachys</taxon>
    </lineage>
</organism>
<dbReference type="OrthoDB" id="5339038at2759"/>
<evidence type="ECO:0000259" key="2">
    <source>
        <dbReference type="Pfam" id="PF20253"/>
    </source>
</evidence>
<dbReference type="InterPro" id="IPR016864">
    <property type="entry name" value="UCP028035"/>
</dbReference>
<name>A0A9N9UC61_9HYPO</name>
<dbReference type="PANTHER" id="PTHR38795">
    <property type="entry name" value="DUF6604 DOMAIN-CONTAINING PROTEIN"/>
    <property type="match status" value="1"/>
</dbReference>
<dbReference type="Pfam" id="PF20253">
    <property type="entry name" value="DUF6604"/>
    <property type="match status" value="1"/>
</dbReference>
<dbReference type="Proteomes" id="UP000754883">
    <property type="component" value="Unassembled WGS sequence"/>
</dbReference>
<protein>
    <recommendedName>
        <fullName evidence="2">DUF6604 domain-containing protein</fullName>
    </recommendedName>
</protein>
<feature type="compositionally biased region" description="Basic residues" evidence="1">
    <location>
        <begin position="84"/>
        <end position="109"/>
    </location>
</feature>
<dbReference type="AlphaFoldDB" id="A0A9N9UC61"/>
<dbReference type="PANTHER" id="PTHR38795:SF1">
    <property type="entry name" value="DUF6604 DOMAIN-CONTAINING PROTEIN"/>
    <property type="match status" value="1"/>
</dbReference>